<dbReference type="InterPro" id="IPR029024">
    <property type="entry name" value="TerB-like"/>
</dbReference>
<dbReference type="CDD" id="cd07178">
    <property type="entry name" value="terB_like_YebE"/>
    <property type="match status" value="1"/>
</dbReference>
<evidence type="ECO:0000313" key="1">
    <source>
        <dbReference type="EMBL" id="VFR45966.1"/>
    </source>
</evidence>
<protein>
    <submittedName>
        <fullName evidence="1">Putative membrane protein</fullName>
    </submittedName>
</protein>
<dbReference type="InterPro" id="IPR007486">
    <property type="entry name" value="YebE"/>
</dbReference>
<dbReference type="AlphaFoldDB" id="A0A484R7E0"/>
<dbReference type="SUPFAM" id="SSF158682">
    <property type="entry name" value="TerB-like"/>
    <property type="match status" value="1"/>
</dbReference>
<name>A0A484R7E0_9ZZZZ</name>
<reference evidence="1" key="1">
    <citation type="submission" date="2019-03" db="EMBL/GenBank/DDBJ databases">
        <authorList>
            <person name="Danneels B."/>
        </authorList>
    </citation>
    <scope>NUCLEOTIDE SEQUENCE</scope>
</reference>
<dbReference type="Pfam" id="PF04391">
    <property type="entry name" value="DUF533"/>
    <property type="match status" value="1"/>
</dbReference>
<proteinExistence type="predicted"/>
<dbReference type="EMBL" id="CAADIG010000020">
    <property type="protein sequence ID" value="VFR45966.1"/>
    <property type="molecule type" value="Genomic_DNA"/>
</dbReference>
<organism evidence="1">
    <name type="scientific">plant metagenome</name>
    <dbReference type="NCBI Taxonomy" id="1297885"/>
    <lineage>
        <taxon>unclassified sequences</taxon>
        <taxon>metagenomes</taxon>
        <taxon>organismal metagenomes</taxon>
    </lineage>
</organism>
<gene>
    <name evidence="1" type="ORF">ANT2_0008</name>
</gene>
<sequence length="268" mass="27289">MEVTLSARQLLDQLLQSGQNLARQAQQGGGGQGGLGGGLGGALGSLAGLAGGKGGKSEGGGLSSLMSGFGGGALSGGALAMLLSNKKARKLGGKAALYGGMAALGVLAYKAYGNWQSQQSAQAAAGQPQAAPAALPEPQTIDRLPPAQAEQHSSAILVAMIGAAKADGHVGQDETQQLEAELVRLSGDDADRRWLHDELAKPLDPAGVARAAQTPEMAAEMYLASLLVVDEETFMERAYLDELARQLKLEPGLKAELEAQVKAAVAQQ</sequence>
<accession>A0A484R7E0</accession>